<evidence type="ECO:0000313" key="4">
    <source>
        <dbReference type="Proteomes" id="UP000256269"/>
    </source>
</evidence>
<keyword evidence="1 3" id="KW-0238">DNA-binding</keyword>
<reference evidence="3 4" key="1">
    <citation type="submission" date="2018-08" db="EMBL/GenBank/DDBJ databases">
        <title>Genomic Encyclopedia of Archaeal and Bacterial Type Strains, Phase II (KMG-II): from individual species to whole genera.</title>
        <authorList>
            <person name="Goeker M."/>
        </authorList>
    </citation>
    <scope>NUCLEOTIDE SEQUENCE [LARGE SCALE GENOMIC DNA]</scope>
    <source>
        <strain evidence="3 4">DSM 45791</strain>
    </source>
</reference>
<protein>
    <submittedName>
        <fullName evidence="3">DNA-binding transcriptional MerR regulator</fullName>
    </submittedName>
</protein>
<dbReference type="PANTHER" id="PTHR30204">
    <property type="entry name" value="REDOX-CYCLING DRUG-SENSING TRANSCRIPTIONAL ACTIVATOR SOXR"/>
    <property type="match status" value="1"/>
</dbReference>
<dbReference type="SMART" id="SM00422">
    <property type="entry name" value="HTH_MERR"/>
    <property type="match status" value="2"/>
</dbReference>
<feature type="domain" description="HTH merR-type" evidence="2">
    <location>
        <begin position="11"/>
        <end position="42"/>
    </location>
</feature>
<dbReference type="GO" id="GO:0003700">
    <property type="term" value="F:DNA-binding transcription factor activity"/>
    <property type="evidence" value="ECO:0007669"/>
    <property type="project" value="InterPro"/>
</dbReference>
<dbReference type="Pfam" id="PF13411">
    <property type="entry name" value="MerR_1"/>
    <property type="match status" value="1"/>
</dbReference>
<dbReference type="Gene3D" id="1.10.1660.10">
    <property type="match status" value="2"/>
</dbReference>
<evidence type="ECO:0000256" key="1">
    <source>
        <dbReference type="ARBA" id="ARBA00023125"/>
    </source>
</evidence>
<dbReference type="InterPro" id="IPR000551">
    <property type="entry name" value="MerR-type_HTH_dom"/>
</dbReference>
<dbReference type="InterPro" id="IPR009061">
    <property type="entry name" value="DNA-bd_dom_put_sf"/>
</dbReference>
<dbReference type="OrthoDB" id="3826383at2"/>
<dbReference type="EMBL" id="QUNO01000018">
    <property type="protein sequence ID" value="REH35298.1"/>
    <property type="molecule type" value="Genomic_DNA"/>
</dbReference>
<dbReference type="AlphaFoldDB" id="A0A3E0GYP7"/>
<evidence type="ECO:0000259" key="2">
    <source>
        <dbReference type="PROSITE" id="PS50937"/>
    </source>
</evidence>
<dbReference type="PROSITE" id="PS50937">
    <property type="entry name" value="HTH_MERR_2"/>
    <property type="match status" value="2"/>
</dbReference>
<dbReference type="PANTHER" id="PTHR30204:SF93">
    <property type="entry name" value="HTH MERR-TYPE DOMAIN-CONTAINING PROTEIN"/>
    <property type="match status" value="1"/>
</dbReference>
<gene>
    <name evidence="3" type="ORF">BCF44_118158</name>
</gene>
<dbReference type="InterPro" id="IPR047057">
    <property type="entry name" value="MerR_fam"/>
</dbReference>
<accession>A0A3E0GYP7</accession>
<feature type="domain" description="HTH merR-type" evidence="2">
    <location>
        <begin position="120"/>
        <end position="188"/>
    </location>
</feature>
<keyword evidence="4" id="KW-1185">Reference proteome</keyword>
<comment type="caution">
    <text evidence="3">The sequence shown here is derived from an EMBL/GenBank/DDBJ whole genome shotgun (WGS) entry which is preliminary data.</text>
</comment>
<dbReference type="GO" id="GO:0003677">
    <property type="term" value="F:DNA binding"/>
    <property type="evidence" value="ECO:0007669"/>
    <property type="project" value="UniProtKB-KW"/>
</dbReference>
<proteinExistence type="predicted"/>
<dbReference type="SUPFAM" id="SSF46955">
    <property type="entry name" value="Putative DNA-binding domain"/>
    <property type="match status" value="2"/>
</dbReference>
<dbReference type="Proteomes" id="UP000256269">
    <property type="component" value="Unassembled WGS sequence"/>
</dbReference>
<sequence>MRKTLNRPVDLARLVGISAQQVRNYLDAGVLPPAGRSETGYRQLDDRHRRALLAYRALADGHGWNAAGDIMRAIHGGDLPQALALIDAGHADLHRQREALRLTAEALETVVDTEPPARAAMRIGELGAHLGVRTSTLRVWEDAELLAPQRESTGYRTYGPREVRDARIILMLRQGMHRLPQIRPILDDLRRSGSKDALRAAIAERHTDLARRGEAMLAAAALLHAYVGANSDAERMSR</sequence>
<dbReference type="RefSeq" id="WP_116180050.1">
    <property type="nucleotide sequence ID" value="NZ_CP144375.1"/>
</dbReference>
<evidence type="ECO:0000313" key="3">
    <source>
        <dbReference type="EMBL" id="REH35298.1"/>
    </source>
</evidence>
<dbReference type="Pfam" id="PF00376">
    <property type="entry name" value="MerR"/>
    <property type="match status" value="1"/>
</dbReference>
<organism evidence="3 4">
    <name type="scientific">Kutzneria buriramensis</name>
    <dbReference type="NCBI Taxonomy" id="1045776"/>
    <lineage>
        <taxon>Bacteria</taxon>
        <taxon>Bacillati</taxon>
        <taxon>Actinomycetota</taxon>
        <taxon>Actinomycetes</taxon>
        <taxon>Pseudonocardiales</taxon>
        <taxon>Pseudonocardiaceae</taxon>
        <taxon>Kutzneria</taxon>
    </lineage>
</organism>
<name>A0A3E0GYP7_9PSEU</name>